<dbReference type="EMBL" id="ATLV01023074">
    <property type="status" value="NOT_ANNOTATED_CDS"/>
    <property type="molecule type" value="Genomic_DNA"/>
</dbReference>
<feature type="domain" description="Lipase" evidence="6">
    <location>
        <begin position="45"/>
        <end position="309"/>
    </location>
</feature>
<dbReference type="OMA" id="PCSWKVI"/>
<feature type="chain" id="PRO_5001784816" evidence="5">
    <location>
        <begin position="27"/>
        <end position="326"/>
    </location>
</feature>
<dbReference type="InterPro" id="IPR033906">
    <property type="entry name" value="Lipase_N"/>
</dbReference>
<comment type="similarity">
    <text evidence="2 4">Belongs to the AB hydrolase superfamily. Lipase family.</text>
</comment>
<dbReference type="PRINTS" id="PR00821">
    <property type="entry name" value="TAGLIPASE"/>
</dbReference>
<evidence type="ECO:0000256" key="2">
    <source>
        <dbReference type="ARBA" id="ARBA00010701"/>
    </source>
</evidence>
<dbReference type="PANTHER" id="PTHR11610:SF173">
    <property type="entry name" value="LIPASE DOMAIN-CONTAINING PROTEIN-RELATED"/>
    <property type="match status" value="1"/>
</dbReference>
<dbReference type="VEuPathDB" id="VectorBase:ASIS021159"/>
<organism evidence="7">
    <name type="scientific">Anopheles sinensis</name>
    <name type="common">Mosquito</name>
    <dbReference type="NCBI Taxonomy" id="74873"/>
    <lineage>
        <taxon>Eukaryota</taxon>
        <taxon>Metazoa</taxon>
        <taxon>Ecdysozoa</taxon>
        <taxon>Arthropoda</taxon>
        <taxon>Hexapoda</taxon>
        <taxon>Insecta</taxon>
        <taxon>Pterygota</taxon>
        <taxon>Neoptera</taxon>
        <taxon>Endopterygota</taxon>
        <taxon>Diptera</taxon>
        <taxon>Nematocera</taxon>
        <taxon>Culicoidea</taxon>
        <taxon>Culicidae</taxon>
        <taxon>Anophelinae</taxon>
        <taxon>Anopheles</taxon>
    </lineage>
</organism>
<dbReference type="GO" id="GO:0016298">
    <property type="term" value="F:lipase activity"/>
    <property type="evidence" value="ECO:0007669"/>
    <property type="project" value="InterPro"/>
</dbReference>
<dbReference type="VEuPathDB" id="VectorBase:ASIC016523"/>
<sequence>MDLFRLVKAGLVVLLVSSVNSTLVSSYDNELNEIKLFFYSPLRATEIDVDASDGSIPEFERARQLKVIIHGWNADRDQVATVPIRAAYLLQGAHNVLVADWANVSSQLYPVARQLVLPVGYRIGSILARFMERYGIAHDQVHLVGHSLGAHVAGSVGRYFGGRLARITGLDPAGPLFVQRSRDALATDTARFVDVIHTDGHVLGEVVVRGHVDFYPNRGLPPQPGCETLDVITLRMENNGCSHYRSTGFFAESIQLPNNFVACECGMEEIFDQYAACLPSSQGPPLRACIRMGEAVDSGARGTFFLLTSRVPPYGMGNRTAMEGSG</sequence>
<dbReference type="EnsemblMetazoa" id="ASIC016523-RA">
    <property type="protein sequence ID" value="ASIC016523-PA"/>
    <property type="gene ID" value="ASIC016523"/>
</dbReference>
<dbReference type="CDD" id="cd00707">
    <property type="entry name" value="Pancreat_lipase_like"/>
    <property type="match status" value="1"/>
</dbReference>
<dbReference type="AlphaFoldDB" id="A0A084WDV5"/>
<keyword evidence="5" id="KW-0732">Signal</keyword>
<evidence type="ECO:0000313" key="7">
    <source>
        <dbReference type="EMBL" id="KFB48399.1"/>
    </source>
</evidence>
<evidence type="ECO:0000313" key="9">
    <source>
        <dbReference type="Proteomes" id="UP000030765"/>
    </source>
</evidence>
<name>A0A084WDV5_ANOSI</name>
<dbReference type="InterPro" id="IPR000734">
    <property type="entry name" value="TAG_lipase"/>
</dbReference>
<protein>
    <submittedName>
        <fullName evidence="7">AGAP005000-PA-like protein</fullName>
    </submittedName>
</protein>
<reference evidence="8" key="2">
    <citation type="submission" date="2020-05" db="UniProtKB">
        <authorList>
            <consortium name="EnsemblMetazoa"/>
        </authorList>
    </citation>
    <scope>IDENTIFICATION</scope>
</reference>
<dbReference type="EMBL" id="KE525340">
    <property type="protein sequence ID" value="KFB48399.1"/>
    <property type="molecule type" value="Genomic_DNA"/>
</dbReference>
<keyword evidence="3" id="KW-0964">Secreted</keyword>
<proteinExistence type="inferred from homology"/>
<dbReference type="InterPro" id="IPR029058">
    <property type="entry name" value="AB_hydrolase_fold"/>
</dbReference>
<evidence type="ECO:0000256" key="3">
    <source>
        <dbReference type="ARBA" id="ARBA00022525"/>
    </source>
</evidence>
<evidence type="ECO:0000256" key="4">
    <source>
        <dbReference type="RuleBase" id="RU004262"/>
    </source>
</evidence>
<reference evidence="7 9" key="1">
    <citation type="journal article" date="2014" name="BMC Genomics">
        <title>Genome sequence of Anopheles sinensis provides insight into genetics basis of mosquito competence for malaria parasites.</title>
        <authorList>
            <person name="Zhou D."/>
            <person name="Zhang D."/>
            <person name="Ding G."/>
            <person name="Shi L."/>
            <person name="Hou Q."/>
            <person name="Ye Y."/>
            <person name="Xu Y."/>
            <person name="Zhou H."/>
            <person name="Xiong C."/>
            <person name="Li S."/>
            <person name="Yu J."/>
            <person name="Hong S."/>
            <person name="Yu X."/>
            <person name="Zou P."/>
            <person name="Chen C."/>
            <person name="Chang X."/>
            <person name="Wang W."/>
            <person name="Lv Y."/>
            <person name="Sun Y."/>
            <person name="Ma L."/>
            <person name="Shen B."/>
            <person name="Zhu C."/>
        </authorList>
    </citation>
    <scope>NUCLEOTIDE SEQUENCE [LARGE SCALE GENOMIC DNA]</scope>
</reference>
<dbReference type="SUPFAM" id="SSF53474">
    <property type="entry name" value="alpha/beta-Hydrolases"/>
    <property type="match status" value="1"/>
</dbReference>
<keyword evidence="9" id="KW-1185">Reference proteome</keyword>
<dbReference type="OrthoDB" id="199913at2759"/>
<dbReference type="GO" id="GO:0016042">
    <property type="term" value="P:lipid catabolic process"/>
    <property type="evidence" value="ECO:0007669"/>
    <property type="project" value="TreeGrafter"/>
</dbReference>
<feature type="signal peptide" evidence="5">
    <location>
        <begin position="1"/>
        <end position="26"/>
    </location>
</feature>
<evidence type="ECO:0000259" key="6">
    <source>
        <dbReference type="Pfam" id="PF00151"/>
    </source>
</evidence>
<dbReference type="PANTHER" id="PTHR11610">
    <property type="entry name" value="LIPASE"/>
    <property type="match status" value="1"/>
</dbReference>
<dbReference type="Pfam" id="PF00151">
    <property type="entry name" value="Lipase"/>
    <property type="match status" value="1"/>
</dbReference>
<dbReference type="STRING" id="74873.A0A084WDV5"/>
<dbReference type="InterPro" id="IPR013818">
    <property type="entry name" value="Lipase"/>
</dbReference>
<evidence type="ECO:0000313" key="8">
    <source>
        <dbReference type="EnsemblMetazoa" id="ASIC016523-PA"/>
    </source>
</evidence>
<gene>
    <name evidence="7" type="ORF">ZHAS_00016523</name>
</gene>
<evidence type="ECO:0000256" key="5">
    <source>
        <dbReference type="SAM" id="SignalP"/>
    </source>
</evidence>
<comment type="subcellular location">
    <subcellularLocation>
        <location evidence="1">Secreted</location>
    </subcellularLocation>
</comment>
<evidence type="ECO:0000256" key="1">
    <source>
        <dbReference type="ARBA" id="ARBA00004613"/>
    </source>
</evidence>
<dbReference type="GO" id="GO:0005615">
    <property type="term" value="C:extracellular space"/>
    <property type="evidence" value="ECO:0007669"/>
    <property type="project" value="TreeGrafter"/>
</dbReference>
<accession>A0A084WDV5</accession>
<dbReference type="Gene3D" id="3.40.50.1820">
    <property type="entry name" value="alpha/beta hydrolase"/>
    <property type="match status" value="1"/>
</dbReference>
<dbReference type="Proteomes" id="UP000030765">
    <property type="component" value="Unassembled WGS sequence"/>
</dbReference>
<dbReference type="GO" id="GO:0017171">
    <property type="term" value="F:serine hydrolase activity"/>
    <property type="evidence" value="ECO:0007669"/>
    <property type="project" value="TreeGrafter"/>
</dbReference>